<accession>A0AB34G006</accession>
<dbReference type="Proteomes" id="UP001163105">
    <property type="component" value="Unassembled WGS sequence"/>
</dbReference>
<evidence type="ECO:0000313" key="3">
    <source>
        <dbReference type="Proteomes" id="UP001163105"/>
    </source>
</evidence>
<evidence type="ECO:0000256" key="1">
    <source>
        <dbReference type="SAM" id="MobiDB-lite"/>
    </source>
</evidence>
<evidence type="ECO:0000313" key="2">
    <source>
        <dbReference type="EMBL" id="KAJ6444988.1"/>
    </source>
</evidence>
<dbReference type="AlphaFoldDB" id="A0AB34G006"/>
<protein>
    <submittedName>
        <fullName evidence="2">Uncharacterized protein</fullName>
    </submittedName>
</protein>
<dbReference type="EMBL" id="JAQHRD010000002">
    <property type="protein sequence ID" value="KAJ6444988.1"/>
    <property type="molecule type" value="Genomic_DNA"/>
</dbReference>
<reference evidence="2" key="1">
    <citation type="submission" date="2023-01" db="EMBL/GenBank/DDBJ databases">
        <title>The growth and conidiation of Purpureocillium lavendulum are regulated by nitrogen source and histone H3K14 acetylation.</title>
        <authorList>
            <person name="Tang P."/>
            <person name="Han J."/>
            <person name="Zhang C."/>
            <person name="Tang P."/>
            <person name="Qi F."/>
            <person name="Zhang K."/>
            <person name="Liang L."/>
        </authorList>
    </citation>
    <scope>NUCLEOTIDE SEQUENCE</scope>
    <source>
        <strain evidence="2">YMF1.00683</strain>
    </source>
</reference>
<feature type="region of interest" description="Disordered" evidence="1">
    <location>
        <begin position="1"/>
        <end position="39"/>
    </location>
</feature>
<keyword evidence="3" id="KW-1185">Reference proteome</keyword>
<comment type="caution">
    <text evidence="2">The sequence shown here is derived from an EMBL/GenBank/DDBJ whole genome shotgun (WGS) entry which is preliminary data.</text>
</comment>
<proteinExistence type="predicted"/>
<sequence>MASEIASGPGEPRGFALHFNSPVDESHATMGPTKPRDMRERDAQMFIDCDRRRVALRAVFCVDTSTLKA</sequence>
<name>A0AB34G006_9HYPO</name>
<organism evidence="2 3">
    <name type="scientific">Purpureocillium lavendulum</name>
    <dbReference type="NCBI Taxonomy" id="1247861"/>
    <lineage>
        <taxon>Eukaryota</taxon>
        <taxon>Fungi</taxon>
        <taxon>Dikarya</taxon>
        <taxon>Ascomycota</taxon>
        <taxon>Pezizomycotina</taxon>
        <taxon>Sordariomycetes</taxon>
        <taxon>Hypocreomycetidae</taxon>
        <taxon>Hypocreales</taxon>
        <taxon>Ophiocordycipitaceae</taxon>
        <taxon>Purpureocillium</taxon>
    </lineage>
</organism>
<gene>
    <name evidence="2" type="ORF">O9K51_03390</name>
</gene>